<name>A0A1F5FUF1_9BACT</name>
<dbReference type="Proteomes" id="UP000179252">
    <property type="component" value="Unassembled WGS sequence"/>
</dbReference>
<dbReference type="Pfam" id="PF02482">
    <property type="entry name" value="Ribosomal_S30AE"/>
    <property type="match status" value="1"/>
</dbReference>
<organism evidence="1 2">
    <name type="scientific">Candidatus Curtissbacteria bacterium RBG_13_40_7</name>
    <dbReference type="NCBI Taxonomy" id="1797706"/>
    <lineage>
        <taxon>Bacteria</taxon>
        <taxon>Candidatus Curtissiibacteriota</taxon>
    </lineage>
</organism>
<accession>A0A1F5FUF1</accession>
<dbReference type="Gene3D" id="3.30.160.100">
    <property type="entry name" value="Ribosome hibernation promotion factor-like"/>
    <property type="match status" value="1"/>
</dbReference>
<reference evidence="1 2" key="1">
    <citation type="journal article" date="2016" name="Nat. Commun.">
        <title>Thousands of microbial genomes shed light on interconnected biogeochemical processes in an aquifer system.</title>
        <authorList>
            <person name="Anantharaman K."/>
            <person name="Brown C.T."/>
            <person name="Hug L.A."/>
            <person name="Sharon I."/>
            <person name="Castelle C.J."/>
            <person name="Probst A.J."/>
            <person name="Thomas B.C."/>
            <person name="Singh A."/>
            <person name="Wilkins M.J."/>
            <person name="Karaoz U."/>
            <person name="Brodie E.L."/>
            <person name="Williams K.H."/>
            <person name="Hubbard S.S."/>
            <person name="Banfield J.F."/>
        </authorList>
    </citation>
    <scope>NUCLEOTIDE SEQUENCE [LARGE SCALE GENOMIC DNA]</scope>
</reference>
<protein>
    <submittedName>
        <fullName evidence="1">Ribosomal subunit interface protein</fullName>
    </submittedName>
</protein>
<gene>
    <name evidence="1" type="ORF">A2165_00705</name>
</gene>
<dbReference type="SUPFAM" id="SSF69754">
    <property type="entry name" value="Ribosome binding protein Y (YfiA homologue)"/>
    <property type="match status" value="1"/>
</dbReference>
<evidence type="ECO:0000313" key="2">
    <source>
        <dbReference type="Proteomes" id="UP000179252"/>
    </source>
</evidence>
<dbReference type="InterPro" id="IPR036567">
    <property type="entry name" value="RHF-like"/>
</dbReference>
<evidence type="ECO:0000313" key="1">
    <source>
        <dbReference type="EMBL" id="OGD83239.1"/>
    </source>
</evidence>
<comment type="caution">
    <text evidence="1">The sequence shown here is derived from an EMBL/GenBank/DDBJ whole genome shotgun (WGS) entry which is preliminary data.</text>
</comment>
<dbReference type="AlphaFoldDB" id="A0A1F5FUF1"/>
<proteinExistence type="predicted"/>
<dbReference type="CDD" id="cd00552">
    <property type="entry name" value="RaiA"/>
    <property type="match status" value="1"/>
</dbReference>
<dbReference type="NCBIfam" id="TIGR00741">
    <property type="entry name" value="yfiA"/>
    <property type="match status" value="1"/>
</dbReference>
<dbReference type="InterPro" id="IPR003489">
    <property type="entry name" value="RHF/RaiA"/>
</dbReference>
<dbReference type="EMBL" id="MFAU01000055">
    <property type="protein sequence ID" value="OGD83239.1"/>
    <property type="molecule type" value="Genomic_DNA"/>
</dbReference>
<sequence length="117" mass="13958">MNISISELHIETNPELRAYAEKKSRKLTKYHPRIEDLKIRLISQKSHRGQEQDYYCELTIHVPGRILEIIDIQRDMEKAIDNAVERMKRILVKSREKEISKLHKRGIIGKLLNRWQS</sequence>